<dbReference type="InterPro" id="IPR032675">
    <property type="entry name" value="LRR_dom_sf"/>
</dbReference>
<dbReference type="OrthoDB" id="2799175at2759"/>
<dbReference type="Gene3D" id="3.80.10.10">
    <property type="entry name" value="Ribonuclease Inhibitor"/>
    <property type="match status" value="1"/>
</dbReference>
<dbReference type="SUPFAM" id="SSF52047">
    <property type="entry name" value="RNI-like"/>
    <property type="match status" value="1"/>
</dbReference>
<evidence type="ECO:0008006" key="3">
    <source>
        <dbReference type="Google" id="ProtNLM"/>
    </source>
</evidence>
<dbReference type="AlphaFoldDB" id="A0A401H0N3"/>
<dbReference type="GeneID" id="38784867"/>
<proteinExistence type="predicted"/>
<dbReference type="RefSeq" id="XP_027618863.1">
    <property type="nucleotide sequence ID" value="XM_027763062.1"/>
</dbReference>
<dbReference type="Proteomes" id="UP000287166">
    <property type="component" value="Unassembled WGS sequence"/>
</dbReference>
<sequence length="511" mass="58036">MARIENDQEIAIRLPTRAGKFVTARRCINDLPLDVLITIFKMVYFNSRKIGHYVRKLAEDSDVEWEDPDEGIPTDWHKDDDLFSPSLFPEALAAVCPLWREAMNCVSVFWTRLVIIVGQHPTPLSEISSYLTFSRKHPIDIIITHRPQDVNSSDTSGEVRVAEIMELLLPHIGRWRKLHINVALESSLPSRISDLRGNASALTSLRLESSSPRTTRMDRILRLVEDFQTPALQELVSDGYVFRDAYLSSPKSLASITTLTISHFSAWNFVGDSKLFFVSELVVCLHRLQNLTDLRLVDLVLDDFMTVSRLPQNASLDIESVRFEGMHGSNLSNFYYVANRPRFTYLTFGRYTLPHRISMGGCMELNLSDLSPDSDIHALLQDWDGDCDNALSVSNCSSFDGRVLLQLSVAANGEWLCPRMTSLDVEDCPLFNSGDLQRMVQARREEHAKSGFADEGDPNFTIPSIEHLSVSHSGDLTSEDKAWFDKNVKYVTWDEWTGGYEYGQFTGRRRQ</sequence>
<gene>
    <name evidence="1" type="ORF">SCP_1201760</name>
</gene>
<comment type="caution">
    <text evidence="1">The sequence shown here is derived from an EMBL/GenBank/DDBJ whole genome shotgun (WGS) entry which is preliminary data.</text>
</comment>
<protein>
    <recommendedName>
        <fullName evidence="3">F-box domain-containing protein</fullName>
    </recommendedName>
</protein>
<dbReference type="EMBL" id="BFAD01000012">
    <property type="protein sequence ID" value="GBE87950.1"/>
    <property type="molecule type" value="Genomic_DNA"/>
</dbReference>
<name>A0A401H0N3_9APHY</name>
<evidence type="ECO:0000313" key="2">
    <source>
        <dbReference type="Proteomes" id="UP000287166"/>
    </source>
</evidence>
<keyword evidence="2" id="KW-1185">Reference proteome</keyword>
<dbReference type="InParanoid" id="A0A401H0N3"/>
<evidence type="ECO:0000313" key="1">
    <source>
        <dbReference type="EMBL" id="GBE87950.1"/>
    </source>
</evidence>
<organism evidence="1 2">
    <name type="scientific">Sparassis crispa</name>
    <dbReference type="NCBI Taxonomy" id="139825"/>
    <lineage>
        <taxon>Eukaryota</taxon>
        <taxon>Fungi</taxon>
        <taxon>Dikarya</taxon>
        <taxon>Basidiomycota</taxon>
        <taxon>Agaricomycotina</taxon>
        <taxon>Agaricomycetes</taxon>
        <taxon>Polyporales</taxon>
        <taxon>Sparassidaceae</taxon>
        <taxon>Sparassis</taxon>
    </lineage>
</organism>
<reference evidence="1 2" key="1">
    <citation type="journal article" date="2018" name="Sci. Rep.">
        <title>Genome sequence of the cauliflower mushroom Sparassis crispa (Hanabiratake) and its association with beneficial usage.</title>
        <authorList>
            <person name="Kiyama R."/>
            <person name="Furutani Y."/>
            <person name="Kawaguchi K."/>
            <person name="Nakanishi T."/>
        </authorList>
    </citation>
    <scope>NUCLEOTIDE SEQUENCE [LARGE SCALE GENOMIC DNA]</scope>
</reference>
<accession>A0A401H0N3</accession>
<dbReference type="STRING" id="139825.A0A401H0N3"/>